<feature type="transmembrane region" description="Helical" evidence="2">
    <location>
        <begin position="190"/>
        <end position="209"/>
    </location>
</feature>
<dbReference type="RefSeq" id="WP_284063563.1">
    <property type="nucleotide sequence ID" value="NZ_CP126159.1"/>
</dbReference>
<evidence type="ECO:0000313" key="5">
    <source>
        <dbReference type="Proteomes" id="UP001596443"/>
    </source>
</evidence>
<organism evidence="4 5">
    <name type="scientific">Halobaculum halobium</name>
    <dbReference type="NCBI Taxonomy" id="3032281"/>
    <lineage>
        <taxon>Archaea</taxon>
        <taxon>Methanobacteriati</taxon>
        <taxon>Methanobacteriota</taxon>
        <taxon>Stenosarchaea group</taxon>
        <taxon>Halobacteria</taxon>
        <taxon>Halobacteriales</taxon>
        <taxon>Haloferacaceae</taxon>
        <taxon>Halobaculum</taxon>
    </lineage>
</organism>
<keyword evidence="2" id="KW-1133">Transmembrane helix</keyword>
<gene>
    <name evidence="4" type="ORF">ACFQFD_01665</name>
</gene>
<keyword evidence="5" id="KW-1185">Reference proteome</keyword>
<evidence type="ECO:0000256" key="1">
    <source>
        <dbReference type="SAM" id="MobiDB-lite"/>
    </source>
</evidence>
<dbReference type="EMBL" id="JBHSWX010000001">
    <property type="protein sequence ID" value="MFC6784743.1"/>
    <property type="molecule type" value="Genomic_DNA"/>
</dbReference>
<protein>
    <submittedName>
        <fullName evidence="4">NEW3 domain-containing protein</fullName>
    </submittedName>
</protein>
<sequence>MCDRSAESGYGTRWLYTAIVALTVVAAATTAPVAAQSNGGLGLSIDPVRDTVEPGETVQIGVTVENAGGEVAPGTVLALDPLPDGWTVDSWSGTDAAYRNSTNEWLWTAVDPGETLKFTVVVAVSADAAGEGSVAGTLSDGRDREASASATIRVRGTDTTAASSDSGAANDAADAQSRVGELRTAVETPGFGPAPALIGILLAAAGLAVRRRGR</sequence>
<dbReference type="GeneID" id="81211460"/>
<feature type="compositionally biased region" description="Low complexity" evidence="1">
    <location>
        <begin position="157"/>
        <end position="175"/>
    </location>
</feature>
<accession>A0ABD5T5W9</accession>
<dbReference type="Pfam" id="PF01345">
    <property type="entry name" value="DUF11"/>
    <property type="match status" value="1"/>
</dbReference>
<keyword evidence="2" id="KW-0812">Transmembrane</keyword>
<evidence type="ECO:0000313" key="4">
    <source>
        <dbReference type="EMBL" id="MFC6784743.1"/>
    </source>
</evidence>
<keyword evidence="2" id="KW-0472">Membrane</keyword>
<feature type="transmembrane region" description="Helical" evidence="2">
    <location>
        <begin position="14"/>
        <end position="35"/>
    </location>
</feature>
<name>A0ABD5T5W9_9EURY</name>
<dbReference type="AlphaFoldDB" id="A0ABD5T5W9"/>
<proteinExistence type="predicted"/>
<evidence type="ECO:0000259" key="3">
    <source>
        <dbReference type="Pfam" id="PF01345"/>
    </source>
</evidence>
<dbReference type="InterPro" id="IPR001434">
    <property type="entry name" value="OmcB-like_DUF11"/>
</dbReference>
<evidence type="ECO:0000256" key="2">
    <source>
        <dbReference type="SAM" id="Phobius"/>
    </source>
</evidence>
<dbReference type="Proteomes" id="UP001596443">
    <property type="component" value="Unassembled WGS sequence"/>
</dbReference>
<feature type="region of interest" description="Disordered" evidence="1">
    <location>
        <begin position="155"/>
        <end position="176"/>
    </location>
</feature>
<comment type="caution">
    <text evidence="4">The sequence shown here is derived from an EMBL/GenBank/DDBJ whole genome shotgun (WGS) entry which is preliminary data.</text>
</comment>
<reference evidence="4 5" key="1">
    <citation type="journal article" date="2019" name="Int. J. Syst. Evol. Microbiol.">
        <title>The Global Catalogue of Microorganisms (GCM) 10K type strain sequencing project: providing services to taxonomists for standard genome sequencing and annotation.</title>
        <authorList>
            <consortium name="The Broad Institute Genomics Platform"/>
            <consortium name="The Broad Institute Genome Sequencing Center for Infectious Disease"/>
            <person name="Wu L."/>
            <person name="Ma J."/>
        </authorList>
    </citation>
    <scope>NUCLEOTIDE SEQUENCE [LARGE SCALE GENOMIC DNA]</scope>
    <source>
        <strain evidence="4 5">SYNS20</strain>
    </source>
</reference>
<feature type="domain" description="DUF11" evidence="3">
    <location>
        <begin position="49"/>
        <end position="150"/>
    </location>
</feature>